<evidence type="ECO:0000256" key="3">
    <source>
        <dbReference type="ARBA" id="ARBA00022573"/>
    </source>
</evidence>
<dbReference type="Pfam" id="PF02570">
    <property type="entry name" value="CbiC"/>
    <property type="match status" value="1"/>
</dbReference>
<dbReference type="RefSeq" id="WP_158062825.1">
    <property type="nucleotide sequence ID" value="NZ_CP044427.1"/>
</dbReference>
<name>A0A5J6VAL5_9MICO</name>
<proteinExistence type="inferred from homology"/>
<comment type="pathway">
    <text evidence="1">Cofactor biosynthesis; adenosylcobalamin biosynthesis.</text>
</comment>
<dbReference type="InterPro" id="IPR036588">
    <property type="entry name" value="CobH/CbiC_sf"/>
</dbReference>
<dbReference type="KEGG" id="serw:FY030_12830"/>
<dbReference type="InterPro" id="IPR003722">
    <property type="entry name" value="Cbl_synth_CobH/CbiC"/>
</dbReference>
<gene>
    <name evidence="6" type="ORF">FY030_12830</name>
</gene>
<organism evidence="6 7">
    <name type="scientific">Ornithinimicrobium pratense</name>
    <dbReference type="NCBI Taxonomy" id="2593973"/>
    <lineage>
        <taxon>Bacteria</taxon>
        <taxon>Bacillati</taxon>
        <taxon>Actinomycetota</taxon>
        <taxon>Actinomycetes</taxon>
        <taxon>Micrococcales</taxon>
        <taxon>Ornithinimicrobiaceae</taxon>
        <taxon>Ornithinimicrobium</taxon>
    </lineage>
</organism>
<comment type="similarity">
    <text evidence="2">Belongs to the CobH/CbiC family.</text>
</comment>
<keyword evidence="3" id="KW-0169">Cobalamin biosynthesis</keyword>
<feature type="domain" description="Cobalamin biosynthesis precorrin-8X methylmutase CobH/CbiC" evidence="5">
    <location>
        <begin position="27"/>
        <end position="226"/>
    </location>
</feature>
<keyword evidence="4 6" id="KW-0413">Isomerase</keyword>
<accession>A0A5J6VAL5</accession>
<dbReference type="OrthoDB" id="9780708at2"/>
<keyword evidence="7" id="KW-1185">Reference proteome</keyword>
<dbReference type="EC" id="5.4.99.61" evidence="6"/>
<evidence type="ECO:0000256" key="1">
    <source>
        <dbReference type="ARBA" id="ARBA00004953"/>
    </source>
</evidence>
<dbReference type="PANTHER" id="PTHR43588:SF1">
    <property type="entry name" value="COBALT-PRECORRIN-8 METHYLMUTASE"/>
    <property type="match status" value="1"/>
</dbReference>
<protein>
    <submittedName>
        <fullName evidence="6">Precorrin-8X methylmutase</fullName>
        <ecNumber evidence="6">5.4.99.61</ecNumber>
    </submittedName>
</protein>
<evidence type="ECO:0000259" key="5">
    <source>
        <dbReference type="Pfam" id="PF02570"/>
    </source>
</evidence>
<dbReference type="Gene3D" id="3.40.50.10230">
    <property type="entry name" value="Cobalamin biosynthesis CobH/CbiC, precorrin-8X methylmutase"/>
    <property type="match status" value="1"/>
</dbReference>
<dbReference type="EMBL" id="CP044427">
    <property type="protein sequence ID" value="QFG70333.1"/>
    <property type="molecule type" value="Genomic_DNA"/>
</dbReference>
<dbReference type="UniPathway" id="UPA00148"/>
<dbReference type="AlphaFoldDB" id="A0A5J6VAL5"/>
<evidence type="ECO:0000313" key="6">
    <source>
        <dbReference type="EMBL" id="QFG70333.1"/>
    </source>
</evidence>
<dbReference type="SUPFAM" id="SSF63965">
    <property type="entry name" value="Precorrin-8X methylmutase CbiC/CobH"/>
    <property type="match status" value="1"/>
</dbReference>
<dbReference type="GO" id="GO:0009236">
    <property type="term" value="P:cobalamin biosynthetic process"/>
    <property type="evidence" value="ECO:0007669"/>
    <property type="project" value="UniProtKB-UniPathway"/>
</dbReference>
<reference evidence="6 7" key="1">
    <citation type="submission" date="2019-09" db="EMBL/GenBank/DDBJ databases">
        <title>Serinicoccus pratensis sp. nov., isolated from meadow soil.</title>
        <authorList>
            <person name="Zhang W."/>
        </authorList>
    </citation>
    <scope>NUCLEOTIDE SEQUENCE [LARGE SCALE GENOMIC DNA]</scope>
    <source>
        <strain evidence="6 7">W204</strain>
    </source>
</reference>
<evidence type="ECO:0000256" key="4">
    <source>
        <dbReference type="ARBA" id="ARBA00023235"/>
    </source>
</evidence>
<evidence type="ECO:0000313" key="7">
    <source>
        <dbReference type="Proteomes" id="UP000326546"/>
    </source>
</evidence>
<evidence type="ECO:0000256" key="2">
    <source>
        <dbReference type="ARBA" id="ARBA00009774"/>
    </source>
</evidence>
<dbReference type="PANTHER" id="PTHR43588">
    <property type="entry name" value="COBALT-PRECORRIN-8 METHYLMUTASE"/>
    <property type="match status" value="1"/>
</dbReference>
<dbReference type="NCBIfam" id="NF006136">
    <property type="entry name" value="PRK08285.1"/>
    <property type="match status" value="1"/>
</dbReference>
<dbReference type="Proteomes" id="UP000326546">
    <property type="component" value="Chromosome"/>
</dbReference>
<dbReference type="GO" id="GO:0016993">
    <property type="term" value="F:precorrin-8X methylmutase activity"/>
    <property type="evidence" value="ECO:0007669"/>
    <property type="project" value="UniProtKB-EC"/>
</dbReference>
<sequence>MGTTPTADPVAPRRPTRRYAYLTDGQEIYRRSFGTVRAELAGRLGALDPQLATVVTRIVHAAGDTGVVDDVDAHPDVVRAAREALRAGAHVLTDSHMLASGITARRLPAANRVICSLRDPRVPGLAQRWGTTRAAAAVSLWEPWLEGAVVAVGNAPTALFHLLELLHDGAPRPAAVVGMPVGFIGSAESKVALAGHDLPGGPVPWLTLHGRRGGSAVAAAAINALATPEELA</sequence>